<gene>
    <name evidence="2" type="ORF">LZG35_03195</name>
</gene>
<dbReference type="InterPro" id="IPR029045">
    <property type="entry name" value="ClpP/crotonase-like_dom_sf"/>
</dbReference>
<name>A0A9Q3ZDK4_9GAMM</name>
<comment type="caution">
    <text evidence="2">The sequence shown here is derived from an EMBL/GenBank/DDBJ whole genome shotgun (WGS) entry which is preliminary data.</text>
</comment>
<dbReference type="GeneID" id="94686351"/>
<dbReference type="SUPFAM" id="SSF52096">
    <property type="entry name" value="ClpP/crotonase"/>
    <property type="match status" value="1"/>
</dbReference>
<comment type="similarity">
    <text evidence="1">Belongs to the enoyl-CoA hydratase/isomerase family.</text>
</comment>
<evidence type="ECO:0000313" key="3">
    <source>
        <dbReference type="Proteomes" id="UP001107961"/>
    </source>
</evidence>
<evidence type="ECO:0000313" key="2">
    <source>
        <dbReference type="EMBL" id="MCE7507631.1"/>
    </source>
</evidence>
<sequence length="254" mass="27075">MSGPLLSRREGNCQVLTFNAPARKNALSMEMRAELYDALLAAEQDAGVRCVVITGAEGTFCAGGDIGQMNETQLASARTRMRRNTRLVQQMLTMGKPLIAAVEGWAVGAGFSLAMACDTVIAADNARFQSGFGKVGLAADLGLFHTLPSRVGMARARQILMYNQRLEAAEALSLGVVDSMVEAGQSLQAALQQAEALNDQAPLAVAATKAMLAGQLEWAFTREVDWQSQLLISADHQEGKAAFAEKRAPRFGGN</sequence>
<keyword evidence="3" id="KW-1185">Reference proteome</keyword>
<dbReference type="RefSeq" id="WP_026948913.1">
    <property type="nucleotide sequence ID" value="NZ_CBDDTQ010000001.1"/>
</dbReference>
<dbReference type="PANTHER" id="PTHR43459">
    <property type="entry name" value="ENOYL-COA HYDRATASE"/>
    <property type="match status" value="1"/>
</dbReference>
<accession>A0A9Q3ZDK4</accession>
<reference evidence="2" key="1">
    <citation type="submission" date="2022-01" db="EMBL/GenBank/DDBJ databases">
        <authorList>
            <person name="Karlyshev A.V."/>
            <person name="Jaspars M."/>
        </authorList>
    </citation>
    <scope>NUCLEOTIDE SEQUENCE</scope>
    <source>
        <strain evidence="2">AGSA3-2</strain>
    </source>
</reference>
<dbReference type="InterPro" id="IPR014748">
    <property type="entry name" value="Enoyl-CoA_hydra_C"/>
</dbReference>
<dbReference type="CDD" id="cd06558">
    <property type="entry name" value="crotonase-like"/>
    <property type="match status" value="1"/>
</dbReference>
<dbReference type="PANTHER" id="PTHR43459:SF1">
    <property type="entry name" value="EG:BACN32G11.4 PROTEIN"/>
    <property type="match status" value="1"/>
</dbReference>
<dbReference type="Gene3D" id="1.10.12.10">
    <property type="entry name" value="Lyase 2-enoyl-coa Hydratase, Chain A, domain 2"/>
    <property type="match status" value="1"/>
</dbReference>
<dbReference type="InterPro" id="IPR001753">
    <property type="entry name" value="Enoyl-CoA_hydra/iso"/>
</dbReference>
<organism evidence="2 3">
    <name type="scientific">Alloalcanivorax xenomutans</name>
    <dbReference type="NCBI Taxonomy" id="1094342"/>
    <lineage>
        <taxon>Bacteria</taxon>
        <taxon>Pseudomonadati</taxon>
        <taxon>Pseudomonadota</taxon>
        <taxon>Gammaproteobacteria</taxon>
        <taxon>Oceanospirillales</taxon>
        <taxon>Alcanivoracaceae</taxon>
        <taxon>Alloalcanivorax</taxon>
    </lineage>
</organism>
<dbReference type="Proteomes" id="UP001107961">
    <property type="component" value="Unassembled WGS sequence"/>
</dbReference>
<protein>
    <submittedName>
        <fullName evidence="2">Enoyl-CoA hydratase-related protein</fullName>
    </submittedName>
</protein>
<dbReference type="Pfam" id="PF00378">
    <property type="entry name" value="ECH_1"/>
    <property type="match status" value="1"/>
</dbReference>
<dbReference type="Gene3D" id="3.90.226.10">
    <property type="entry name" value="2-enoyl-CoA Hydratase, Chain A, domain 1"/>
    <property type="match status" value="1"/>
</dbReference>
<dbReference type="GO" id="GO:0003824">
    <property type="term" value="F:catalytic activity"/>
    <property type="evidence" value="ECO:0007669"/>
    <property type="project" value="UniProtKB-ARBA"/>
</dbReference>
<proteinExistence type="inferred from homology"/>
<dbReference type="KEGG" id="axe:P40_07935"/>
<dbReference type="EMBL" id="JAJVKT010000003">
    <property type="protein sequence ID" value="MCE7507631.1"/>
    <property type="molecule type" value="Genomic_DNA"/>
</dbReference>
<evidence type="ECO:0000256" key="1">
    <source>
        <dbReference type="ARBA" id="ARBA00005254"/>
    </source>
</evidence>
<dbReference type="AlphaFoldDB" id="A0A9Q3ZDK4"/>